<evidence type="ECO:0000313" key="18">
    <source>
        <dbReference type="Ensembl" id="ENSEBUP00000025378.1"/>
    </source>
</evidence>
<evidence type="ECO:0000256" key="7">
    <source>
        <dbReference type="ARBA" id="ARBA00022771"/>
    </source>
</evidence>
<keyword evidence="10 14" id="KW-0460">Magnesium</keyword>
<dbReference type="PROSITE" id="PS51999">
    <property type="entry name" value="ZF_GRF"/>
    <property type="match status" value="1"/>
</dbReference>
<evidence type="ECO:0000259" key="17">
    <source>
        <dbReference type="PROSITE" id="PS51999"/>
    </source>
</evidence>
<dbReference type="GO" id="GO:0008270">
    <property type="term" value="F:zinc ion binding"/>
    <property type="evidence" value="ECO:0007669"/>
    <property type="project" value="UniProtKB-KW"/>
</dbReference>
<evidence type="ECO:0000256" key="4">
    <source>
        <dbReference type="ARBA" id="ARBA00013541"/>
    </source>
</evidence>
<dbReference type="InterPro" id="IPR010666">
    <property type="entry name" value="Znf_GRF"/>
</dbReference>
<evidence type="ECO:0000256" key="2">
    <source>
        <dbReference type="ARBA" id="ARBA00007092"/>
    </source>
</evidence>
<evidence type="ECO:0000256" key="10">
    <source>
        <dbReference type="ARBA" id="ARBA00022842"/>
    </source>
</evidence>
<keyword evidence="7 16" id="KW-0863">Zinc-finger</keyword>
<feature type="binding site" evidence="14">
    <location>
        <position position="257"/>
    </location>
    <ligand>
        <name>Mg(2+)</name>
        <dbReference type="ChEBI" id="CHEBI:18420"/>
        <label>1</label>
    </ligand>
</feature>
<proteinExistence type="inferred from homology"/>
<dbReference type="Proteomes" id="UP000694388">
    <property type="component" value="Unplaced"/>
</dbReference>
<comment type="similarity">
    <text evidence="2">Belongs to the DNA repair enzymes AP/ExoA family.</text>
</comment>
<dbReference type="GO" id="GO:0008081">
    <property type="term" value="F:phosphoric diester hydrolase activity"/>
    <property type="evidence" value="ECO:0007669"/>
    <property type="project" value="TreeGrafter"/>
</dbReference>
<evidence type="ECO:0000256" key="8">
    <source>
        <dbReference type="ARBA" id="ARBA00022801"/>
    </source>
</evidence>
<dbReference type="EC" id="3.1.11.2" evidence="3"/>
<feature type="binding site" evidence="14">
    <location>
        <position position="93"/>
    </location>
    <ligand>
        <name>Mg(2+)</name>
        <dbReference type="ChEBI" id="CHEBI:18420"/>
        <label>1</label>
    </ligand>
</feature>
<dbReference type="PROSITE" id="PS51435">
    <property type="entry name" value="AP_NUCLEASE_F1_4"/>
    <property type="match status" value="1"/>
</dbReference>
<evidence type="ECO:0000313" key="19">
    <source>
        <dbReference type="Proteomes" id="UP000694388"/>
    </source>
</evidence>
<reference evidence="18" key="2">
    <citation type="submission" date="2025-09" db="UniProtKB">
        <authorList>
            <consortium name="Ensembl"/>
        </authorList>
    </citation>
    <scope>IDENTIFICATION</scope>
</reference>
<feature type="domain" description="GRF-type" evidence="17">
    <location>
        <begin position="472"/>
        <end position="521"/>
    </location>
</feature>
<dbReference type="Gene3D" id="3.60.10.10">
    <property type="entry name" value="Endonuclease/exonuclease/phosphatase"/>
    <property type="match status" value="1"/>
</dbReference>
<feature type="site" description="Interaction with DNA substrate" evidence="15">
    <location>
        <position position="257"/>
    </location>
</feature>
<evidence type="ECO:0000256" key="12">
    <source>
        <dbReference type="ARBA" id="ARBA00023242"/>
    </source>
</evidence>
<feature type="binding site" evidence="14">
    <location>
        <position position="256"/>
    </location>
    <ligand>
        <name>Mg(2+)</name>
        <dbReference type="ChEBI" id="CHEBI:18420"/>
        <label>1</label>
    </ligand>
</feature>
<name>A0A8C4R6C0_EPTBU</name>
<dbReference type="GO" id="GO:0005634">
    <property type="term" value="C:nucleus"/>
    <property type="evidence" value="ECO:0007669"/>
    <property type="project" value="TreeGrafter"/>
</dbReference>
<evidence type="ECO:0000256" key="6">
    <source>
        <dbReference type="ARBA" id="ARBA00022763"/>
    </source>
</evidence>
<evidence type="ECO:0000256" key="11">
    <source>
        <dbReference type="ARBA" id="ARBA00023204"/>
    </source>
</evidence>
<comment type="catalytic activity">
    <reaction evidence="1">
        <text>Exonucleolytic cleavage in the 3'- to 5'-direction to yield nucleoside 5'-phosphates.</text>
        <dbReference type="EC" id="3.1.11.2"/>
    </reaction>
</comment>
<dbReference type="AlphaFoldDB" id="A0A8C4R6C0"/>
<dbReference type="GeneTree" id="ENSGT00530000063540"/>
<keyword evidence="6" id="KW-0227">DNA damage</keyword>
<feature type="active site" description="Proton donor/acceptor" evidence="13">
    <location>
        <position position="91"/>
    </location>
</feature>
<keyword evidence="5 14" id="KW-0479">Metal-binding</keyword>
<comment type="cofactor">
    <cofactor evidence="14">
        <name>Mg(2+)</name>
        <dbReference type="ChEBI" id="CHEBI:18420"/>
    </cofactor>
    <cofactor evidence="14">
        <name>Mn(2+)</name>
        <dbReference type="ChEBI" id="CHEBI:29035"/>
    </cofactor>
    <text evidence="14">Probably binds two magnesium or manganese ions per subunit.</text>
</comment>
<accession>A0A8C4R6C0</accession>
<keyword evidence="12" id="KW-0539">Nucleus</keyword>
<evidence type="ECO:0000256" key="16">
    <source>
        <dbReference type="PROSITE-ProRule" id="PRU01343"/>
    </source>
</evidence>
<dbReference type="Ensembl" id="ENSEBUT00000025955.1">
    <property type="protein sequence ID" value="ENSEBUP00000025378.1"/>
    <property type="gene ID" value="ENSEBUG00000015654.1"/>
</dbReference>
<evidence type="ECO:0000256" key="15">
    <source>
        <dbReference type="PIRSR" id="PIRSR604808-3"/>
    </source>
</evidence>
<protein>
    <recommendedName>
        <fullName evidence="4">DNA-(apurinic or apyrimidinic site) endonuclease 2</fullName>
        <ecNumber evidence="3">3.1.11.2</ecNumber>
    </recommendedName>
</protein>
<dbReference type="InterPro" id="IPR005135">
    <property type="entry name" value="Endo/exonuclease/phosphatase"/>
</dbReference>
<evidence type="ECO:0000256" key="9">
    <source>
        <dbReference type="ARBA" id="ARBA00022833"/>
    </source>
</evidence>
<dbReference type="GO" id="GO:0003906">
    <property type="term" value="F:DNA-(apurinic or apyrimidinic site) endonuclease activity"/>
    <property type="evidence" value="ECO:0007669"/>
    <property type="project" value="TreeGrafter"/>
</dbReference>
<dbReference type="GO" id="GO:0006284">
    <property type="term" value="P:base-excision repair"/>
    <property type="evidence" value="ECO:0007669"/>
    <property type="project" value="TreeGrafter"/>
</dbReference>
<evidence type="ECO:0000256" key="1">
    <source>
        <dbReference type="ARBA" id="ARBA00000493"/>
    </source>
</evidence>
<dbReference type="Pfam" id="PF06839">
    <property type="entry name" value="Zn_ribbon_GRF"/>
    <property type="match status" value="1"/>
</dbReference>
<evidence type="ECO:0000256" key="3">
    <source>
        <dbReference type="ARBA" id="ARBA00012115"/>
    </source>
</evidence>
<dbReference type="Pfam" id="PF03372">
    <property type="entry name" value="Exo_endo_phos"/>
    <property type="match status" value="1"/>
</dbReference>
<feature type="binding site" evidence="14">
    <location>
        <position position="91"/>
    </location>
    <ligand>
        <name>Mg(2+)</name>
        <dbReference type="ChEBI" id="CHEBI:18420"/>
        <label>1</label>
    </ligand>
</feature>
<evidence type="ECO:0000256" key="13">
    <source>
        <dbReference type="PIRSR" id="PIRSR604808-1"/>
    </source>
</evidence>
<dbReference type="PANTHER" id="PTHR22748">
    <property type="entry name" value="AP ENDONUCLEASE"/>
    <property type="match status" value="1"/>
</dbReference>
<keyword evidence="19" id="KW-1185">Reference proteome</keyword>
<feature type="site" description="Transition state stabilizer" evidence="15">
    <location>
        <position position="93"/>
    </location>
</feature>
<sequence length="531" mass="57969">MSDFSTNELQALDAEGRAVITQHHVVFGGSGNAEIVVEGGAETVTVVNVYCPRADPERPDRAAFKLRFYKLLQLRVEAILSSGSHVVLLGDMNTAHQLGDHCDPDDPLTFDEHPGRRWLDHFLCKNTREEVVAPFAAGNDQESCNCDSKMHHNSSILCGHVGYVSNISAVEESETCFDDKSENDSCAPKSVSGGHFVDAFRLLHPNLEGAYTCWSAVTGARATNYGTRIDYVFLDRHLAQRALVACTIDSDVYGSDHCPVRATLRCSLVPACHVPPLCARLMPEFSGRQQKIGAYLLSKPCSRLSTVSSRGVNVSEVVEVRSASHSALSKRASECRKVKGAKRVKGRNGIDVPTQQHDVRIFFSAKSKGEDEIEKCGRSQRDCILKNCEQYTVENTMLQSVAETKLQKIEGYEPKTLDPLLDNNIVSSGGQCSQEVRIGSKTGGCCASQAEKNGGAAFWKTLLAGPPPPPLCPGHGEAAVLRTVKKSGPNQGRRFYVCARPAGHAHNPAARCDFFQWTKRRKSAASHFTTH</sequence>
<dbReference type="PANTHER" id="PTHR22748:SF4">
    <property type="entry name" value="DNA-(APURINIC OR APYRIMIDINIC SITE) ENDONUCLEASE 2"/>
    <property type="match status" value="1"/>
</dbReference>
<organism evidence="18 19">
    <name type="scientific">Eptatretus burgeri</name>
    <name type="common">Inshore hagfish</name>
    <dbReference type="NCBI Taxonomy" id="7764"/>
    <lineage>
        <taxon>Eukaryota</taxon>
        <taxon>Metazoa</taxon>
        <taxon>Chordata</taxon>
        <taxon>Craniata</taxon>
        <taxon>Vertebrata</taxon>
        <taxon>Cyclostomata</taxon>
        <taxon>Myxini</taxon>
        <taxon>Myxiniformes</taxon>
        <taxon>Myxinidae</taxon>
        <taxon>Eptatretinae</taxon>
        <taxon>Eptatretus</taxon>
    </lineage>
</organism>
<dbReference type="GO" id="GO:0008311">
    <property type="term" value="F:double-stranded DNA 3'-5' DNA exonuclease activity"/>
    <property type="evidence" value="ECO:0007669"/>
    <property type="project" value="UniProtKB-EC"/>
</dbReference>
<keyword evidence="14" id="KW-0464">Manganese</keyword>
<evidence type="ECO:0000256" key="14">
    <source>
        <dbReference type="PIRSR" id="PIRSR604808-2"/>
    </source>
</evidence>
<dbReference type="InterPro" id="IPR036691">
    <property type="entry name" value="Endo/exonu/phosph_ase_sf"/>
</dbReference>
<reference evidence="18" key="1">
    <citation type="submission" date="2025-08" db="UniProtKB">
        <authorList>
            <consortium name="Ensembl"/>
        </authorList>
    </citation>
    <scope>IDENTIFICATION</scope>
</reference>
<feature type="active site" description="Proton acceptor" evidence="13">
    <location>
        <position position="257"/>
    </location>
</feature>
<keyword evidence="9" id="KW-0862">Zinc</keyword>
<feature type="site" description="Important for catalytic activity" evidence="15">
    <location>
        <position position="230"/>
    </location>
</feature>
<evidence type="ECO:0000256" key="5">
    <source>
        <dbReference type="ARBA" id="ARBA00022723"/>
    </source>
</evidence>
<dbReference type="InterPro" id="IPR004808">
    <property type="entry name" value="AP_endonuc_1"/>
</dbReference>
<keyword evidence="11" id="KW-0234">DNA repair</keyword>
<dbReference type="SUPFAM" id="SSF56219">
    <property type="entry name" value="DNase I-like"/>
    <property type="match status" value="1"/>
</dbReference>
<keyword evidence="8" id="KW-0378">Hydrolase</keyword>
<feature type="active site" evidence="13">
    <location>
        <position position="50"/>
    </location>
</feature>